<organism evidence="1 2">
    <name type="scientific">Sphaerodactylus townsendi</name>
    <dbReference type="NCBI Taxonomy" id="933632"/>
    <lineage>
        <taxon>Eukaryota</taxon>
        <taxon>Metazoa</taxon>
        <taxon>Chordata</taxon>
        <taxon>Craniata</taxon>
        <taxon>Vertebrata</taxon>
        <taxon>Euteleostomi</taxon>
        <taxon>Lepidosauria</taxon>
        <taxon>Squamata</taxon>
        <taxon>Bifurcata</taxon>
        <taxon>Gekkota</taxon>
        <taxon>Sphaerodactylidae</taxon>
        <taxon>Sphaerodactylus</taxon>
    </lineage>
</organism>
<gene>
    <name evidence="1" type="ORF">K3G42_006352</name>
</gene>
<proteinExistence type="predicted"/>
<evidence type="ECO:0000313" key="2">
    <source>
        <dbReference type="Proteomes" id="UP000827872"/>
    </source>
</evidence>
<protein>
    <submittedName>
        <fullName evidence="1">Uncharacterized protein</fullName>
    </submittedName>
</protein>
<dbReference type="EMBL" id="CM037618">
    <property type="protein sequence ID" value="KAH7999197.1"/>
    <property type="molecule type" value="Genomic_DNA"/>
</dbReference>
<comment type="caution">
    <text evidence="1">The sequence shown here is derived from an EMBL/GenBank/DDBJ whole genome shotgun (WGS) entry which is preliminary data.</text>
</comment>
<name>A0ACB8F265_9SAUR</name>
<evidence type="ECO:0000313" key="1">
    <source>
        <dbReference type="EMBL" id="KAH7999197.1"/>
    </source>
</evidence>
<reference evidence="1" key="1">
    <citation type="submission" date="2021-08" db="EMBL/GenBank/DDBJ databases">
        <title>The first chromosome-level gecko genome reveals the dynamic sex chromosomes of Neotropical dwarf geckos (Sphaerodactylidae: Sphaerodactylus).</title>
        <authorList>
            <person name="Pinto B.J."/>
            <person name="Keating S.E."/>
            <person name="Gamble T."/>
        </authorList>
    </citation>
    <scope>NUCLEOTIDE SEQUENCE</scope>
    <source>
        <strain evidence="1">TG3544</strain>
    </source>
</reference>
<accession>A0ACB8F265</accession>
<dbReference type="Proteomes" id="UP000827872">
    <property type="component" value="Linkage Group LG05"/>
</dbReference>
<sequence length="105" mass="11572">MGRERRMLSKLTEGISLLILCFSLALKCVRLNSAGYWAFSLSSLSVGDNPGLGLQYFSSYPKPGVGFITEESKVLAQSPFSLCPCRRLDPLSLTNHLFTLRSLTP</sequence>
<keyword evidence="2" id="KW-1185">Reference proteome</keyword>